<evidence type="ECO:0000256" key="3">
    <source>
        <dbReference type="ARBA" id="ARBA00022723"/>
    </source>
</evidence>
<keyword evidence="2 8" id="KW-0575">Peroxidase</keyword>
<reference evidence="8" key="2">
    <citation type="submission" date="2020-09" db="EMBL/GenBank/DDBJ databases">
        <authorList>
            <person name="Sun Q."/>
            <person name="Ohkuma M."/>
        </authorList>
    </citation>
    <scope>NUCLEOTIDE SEQUENCE</scope>
    <source>
        <strain evidence="8">JCM 17251</strain>
    </source>
</reference>
<evidence type="ECO:0000256" key="5">
    <source>
        <dbReference type="ARBA" id="ARBA00023004"/>
    </source>
</evidence>
<dbReference type="InterPro" id="IPR011008">
    <property type="entry name" value="Dimeric_a/b-barrel"/>
</dbReference>
<dbReference type="PANTHER" id="PTHR30521:SF5">
    <property type="entry name" value="BLR4509 PROTEIN"/>
    <property type="match status" value="1"/>
</dbReference>
<protein>
    <submittedName>
        <fullName evidence="8">Peroxidase</fullName>
    </submittedName>
</protein>
<proteinExistence type="inferred from homology"/>
<keyword evidence="9" id="KW-1185">Reference proteome</keyword>
<name>A0A917XTR3_9BACI</name>
<dbReference type="EMBL" id="BMOS01000003">
    <property type="protein sequence ID" value="GGN51999.1"/>
    <property type="molecule type" value="Genomic_DNA"/>
</dbReference>
<dbReference type="GO" id="GO:0005829">
    <property type="term" value="C:cytosol"/>
    <property type="evidence" value="ECO:0007669"/>
    <property type="project" value="TreeGrafter"/>
</dbReference>
<dbReference type="AlphaFoldDB" id="A0A917XTR3"/>
<evidence type="ECO:0000256" key="1">
    <source>
        <dbReference type="ARBA" id="ARBA00001970"/>
    </source>
</evidence>
<dbReference type="Pfam" id="PF21105">
    <property type="entry name" value="DyP_N"/>
    <property type="match status" value="1"/>
</dbReference>
<evidence type="ECO:0000313" key="8">
    <source>
        <dbReference type="EMBL" id="GGN51999.1"/>
    </source>
</evidence>
<keyword evidence="4" id="KW-0560">Oxidoreductase</keyword>
<comment type="similarity">
    <text evidence="6">Belongs to the DyP-type peroxidase family.</text>
</comment>
<evidence type="ECO:0000256" key="6">
    <source>
        <dbReference type="ARBA" id="ARBA00025737"/>
    </source>
</evidence>
<dbReference type="PANTHER" id="PTHR30521">
    <property type="entry name" value="DEFERROCHELATASE/PEROXIDASE"/>
    <property type="match status" value="1"/>
</dbReference>
<keyword evidence="3" id="KW-0479">Metal-binding</keyword>
<dbReference type="GO" id="GO:0046872">
    <property type="term" value="F:metal ion binding"/>
    <property type="evidence" value="ECO:0007669"/>
    <property type="project" value="UniProtKB-KW"/>
</dbReference>
<sequence>MASLDYDDIQGILLQERPEKYVGMYLLLQIDDSESGRSVLKKLLPEITSANRWEKPSDGAWVNGALTYKGLEKLGVPKESLESFPAEFREGMSSRAEKLGDFNESAPENWEDYFEEERLHLAIAIFSPDEERLKEALDRARKVYDELDGITLLYELRVSSPENGLSHMGFTEGISNPAIEGNELHPPLKGETPLKAGEFIIGKENEKGNIEEGPTPNILGNNGSYMALRKIHLRVAAFRSYLHEKGETDEERELLAAKMVGRWPSGTPLSLSPDKDDPKLALDENVRNDFLYKDDPKGLKCPLSSHVRRANPRDSLEDSIADVNIHRLLRRSTMYGPLLPEGELADDGTDRGLIFAGICTSLSRQYEFIKSTWLNDGNFIELSEEDPITGNKAGEGMYTIPEEPFRKRMHGLPAFSVTKGGTYFFIPSISALKWISELGEN</sequence>
<organism evidence="8 9">
    <name type="scientific">Oceanobacillus indicireducens</name>
    <dbReference type="NCBI Taxonomy" id="1004261"/>
    <lineage>
        <taxon>Bacteria</taxon>
        <taxon>Bacillati</taxon>
        <taxon>Bacillota</taxon>
        <taxon>Bacilli</taxon>
        <taxon>Bacillales</taxon>
        <taxon>Bacillaceae</taxon>
        <taxon>Oceanobacillus</taxon>
    </lineage>
</organism>
<gene>
    <name evidence="8" type="ORF">GCM10007971_07100</name>
</gene>
<feature type="domain" description="DyP dimeric alpha+beta barrel" evidence="7">
    <location>
        <begin position="8"/>
        <end position="143"/>
    </location>
</feature>
<dbReference type="GO" id="GO:0004601">
    <property type="term" value="F:peroxidase activity"/>
    <property type="evidence" value="ECO:0007669"/>
    <property type="project" value="UniProtKB-KW"/>
</dbReference>
<evidence type="ECO:0000259" key="7">
    <source>
        <dbReference type="Pfam" id="PF21105"/>
    </source>
</evidence>
<dbReference type="GO" id="GO:0020037">
    <property type="term" value="F:heme binding"/>
    <property type="evidence" value="ECO:0007669"/>
    <property type="project" value="InterPro"/>
</dbReference>
<dbReference type="PROSITE" id="PS51404">
    <property type="entry name" value="DYP_PEROXIDASE"/>
    <property type="match status" value="1"/>
</dbReference>
<evidence type="ECO:0000313" key="9">
    <source>
        <dbReference type="Proteomes" id="UP000624041"/>
    </source>
</evidence>
<comment type="caution">
    <text evidence="8">The sequence shown here is derived from an EMBL/GenBank/DDBJ whole genome shotgun (WGS) entry which is preliminary data.</text>
</comment>
<dbReference type="InterPro" id="IPR049509">
    <property type="entry name" value="DyP_N"/>
</dbReference>
<dbReference type="SUPFAM" id="SSF54909">
    <property type="entry name" value="Dimeric alpha+beta barrel"/>
    <property type="match status" value="1"/>
</dbReference>
<dbReference type="InterPro" id="IPR006314">
    <property type="entry name" value="Dyp_peroxidase"/>
</dbReference>
<evidence type="ECO:0000256" key="2">
    <source>
        <dbReference type="ARBA" id="ARBA00022559"/>
    </source>
</evidence>
<dbReference type="Proteomes" id="UP000624041">
    <property type="component" value="Unassembled WGS sequence"/>
</dbReference>
<dbReference type="NCBIfam" id="TIGR01413">
    <property type="entry name" value="Dyp_perox_fam"/>
    <property type="match status" value="1"/>
</dbReference>
<accession>A0A917XTR3</accession>
<dbReference type="RefSeq" id="WP_188856045.1">
    <property type="nucleotide sequence ID" value="NZ_BMOS01000003.1"/>
</dbReference>
<evidence type="ECO:0000256" key="4">
    <source>
        <dbReference type="ARBA" id="ARBA00023002"/>
    </source>
</evidence>
<keyword evidence="5" id="KW-0408">Iron</keyword>
<comment type="cofactor">
    <cofactor evidence="1">
        <name>heme b</name>
        <dbReference type="ChEBI" id="CHEBI:60344"/>
    </cofactor>
</comment>
<reference evidence="8" key="1">
    <citation type="journal article" date="2014" name="Int. J. Syst. Evol. Microbiol.">
        <title>Complete genome sequence of Corynebacterium casei LMG S-19264T (=DSM 44701T), isolated from a smear-ripened cheese.</title>
        <authorList>
            <consortium name="US DOE Joint Genome Institute (JGI-PGF)"/>
            <person name="Walter F."/>
            <person name="Albersmeier A."/>
            <person name="Kalinowski J."/>
            <person name="Ruckert C."/>
        </authorList>
    </citation>
    <scope>NUCLEOTIDE SEQUENCE</scope>
    <source>
        <strain evidence="8">JCM 17251</strain>
    </source>
</reference>